<feature type="region of interest" description="Disordered" evidence="1">
    <location>
        <begin position="55"/>
        <end position="94"/>
    </location>
</feature>
<evidence type="ECO:0000256" key="1">
    <source>
        <dbReference type="SAM" id="MobiDB-lite"/>
    </source>
</evidence>
<evidence type="ECO:0000313" key="3">
    <source>
        <dbReference type="Proteomes" id="UP001362999"/>
    </source>
</evidence>
<dbReference type="AlphaFoldDB" id="A0AAW0CGX8"/>
<gene>
    <name evidence="2" type="ORF">R3P38DRAFT_475573</name>
</gene>
<dbReference type="EMBL" id="JAWWNJ010000016">
    <property type="protein sequence ID" value="KAK7039365.1"/>
    <property type="molecule type" value="Genomic_DNA"/>
</dbReference>
<accession>A0AAW0CGX8</accession>
<keyword evidence="3" id="KW-1185">Reference proteome</keyword>
<protein>
    <submittedName>
        <fullName evidence="2">Uncharacterized protein</fullName>
    </submittedName>
</protein>
<proteinExistence type="predicted"/>
<feature type="compositionally biased region" description="Basic and acidic residues" evidence="1">
    <location>
        <begin position="67"/>
        <end position="77"/>
    </location>
</feature>
<sequence>MKSSTAGVRRWRRKRPPILALYLSAPAFTLTALTSYTTFCFLQYLRLSAWGLSESESETGSEGSRSGSEEGERDERRHRMSSSGDYNNNRRHGRGLSSATAVNALLGADKQLNHPLGGGTPRDGLAETCYWLSQNWPTVGLLMPRAGLCLAVLLGYWSVPATDTPTLGLGRDATFFHANGALTDYARGVLAANAAWAAWRALVCLVAWLGLWLLSGAPCAGLCGPRDRWEESALEKSTSGYADDLSDVEPLAVGVARAYSGEGAGCV</sequence>
<comment type="caution">
    <text evidence="2">The sequence shown here is derived from an EMBL/GenBank/DDBJ whole genome shotgun (WGS) entry which is preliminary data.</text>
</comment>
<organism evidence="2 3">
    <name type="scientific">Favolaschia claudopus</name>
    <dbReference type="NCBI Taxonomy" id="2862362"/>
    <lineage>
        <taxon>Eukaryota</taxon>
        <taxon>Fungi</taxon>
        <taxon>Dikarya</taxon>
        <taxon>Basidiomycota</taxon>
        <taxon>Agaricomycotina</taxon>
        <taxon>Agaricomycetes</taxon>
        <taxon>Agaricomycetidae</taxon>
        <taxon>Agaricales</taxon>
        <taxon>Marasmiineae</taxon>
        <taxon>Mycenaceae</taxon>
        <taxon>Favolaschia</taxon>
    </lineage>
</organism>
<dbReference type="Proteomes" id="UP001362999">
    <property type="component" value="Unassembled WGS sequence"/>
</dbReference>
<name>A0AAW0CGX8_9AGAR</name>
<reference evidence="2 3" key="1">
    <citation type="journal article" date="2024" name="J Genomics">
        <title>Draft genome sequencing and assembly of Favolaschia claudopus CIRM-BRFM 2984 isolated from oak limbs.</title>
        <authorList>
            <person name="Navarro D."/>
            <person name="Drula E."/>
            <person name="Chaduli D."/>
            <person name="Cazenave R."/>
            <person name="Ahrendt S."/>
            <person name="Wang J."/>
            <person name="Lipzen A."/>
            <person name="Daum C."/>
            <person name="Barry K."/>
            <person name="Grigoriev I.V."/>
            <person name="Favel A."/>
            <person name="Rosso M.N."/>
            <person name="Martin F."/>
        </authorList>
    </citation>
    <scope>NUCLEOTIDE SEQUENCE [LARGE SCALE GENOMIC DNA]</scope>
    <source>
        <strain evidence="2 3">CIRM-BRFM 2984</strain>
    </source>
</reference>
<evidence type="ECO:0000313" key="2">
    <source>
        <dbReference type="EMBL" id="KAK7039365.1"/>
    </source>
</evidence>